<evidence type="ECO:0000313" key="2">
    <source>
        <dbReference type="Proteomes" id="UP000008898"/>
    </source>
</evidence>
<dbReference type="KEGG" id="zga:ZOBELLIA_3926"/>
<dbReference type="STRING" id="63186.ZOBELLIA_3926"/>
<reference evidence="2" key="1">
    <citation type="submission" date="2009-07" db="EMBL/GenBank/DDBJ databases">
        <title>Complete genome sequence of Zobellia galactanivorans Dsij.</title>
        <authorList>
            <consortium name="Genoscope - CEA"/>
        </authorList>
    </citation>
    <scope>NUCLEOTIDE SEQUENCE [LARGE SCALE GENOMIC DNA]</scope>
    <source>
        <strain evidence="2">DSM 12802 / CCUG 47099 / CIP 106680 / NCIMB 13871 / Dsij</strain>
    </source>
</reference>
<evidence type="ECO:0000313" key="1">
    <source>
        <dbReference type="EMBL" id="CAZ98064.1"/>
    </source>
</evidence>
<dbReference type="EMBL" id="FP476056">
    <property type="protein sequence ID" value="CAZ98064.1"/>
    <property type="molecule type" value="Genomic_DNA"/>
</dbReference>
<proteinExistence type="predicted"/>
<reference evidence="1 2" key="2">
    <citation type="journal article" date="2012" name="Environ. Microbiol.">
        <title>Characterization of the first alginolytic operons in a marine bacterium: from their emergence in marine Flavobacteriia to their independent transfers to marine Proteobacteria and human gut Bacteroides.</title>
        <authorList>
            <person name="Thomas F."/>
            <person name="Barbeyron T."/>
            <person name="Tonon T."/>
            <person name="Genicot S."/>
            <person name="Czjzek M."/>
            <person name="Michel G."/>
        </authorList>
    </citation>
    <scope>NUCLEOTIDE SEQUENCE [LARGE SCALE GENOMIC DNA]</scope>
    <source>
        <strain evidence="2">DSM 12802 / CCUG 47099 / CIP 106680 / NCIMB 13871 / Dsij</strain>
    </source>
</reference>
<dbReference type="HOGENOM" id="CLU_3392153_0_0_10"/>
<dbReference type="Proteomes" id="UP000008898">
    <property type="component" value="Chromosome"/>
</dbReference>
<keyword evidence="2" id="KW-1185">Reference proteome</keyword>
<gene>
    <name evidence="1" type="ordered locus">zobellia_3926</name>
</gene>
<organism evidence="1 2">
    <name type="scientific">Zobellia galactanivorans (strain DSM 12802 / CCUG 47099 / CIP 106680 / NCIMB 13871 / Dsij)</name>
    <dbReference type="NCBI Taxonomy" id="63186"/>
    <lineage>
        <taxon>Bacteria</taxon>
        <taxon>Pseudomonadati</taxon>
        <taxon>Bacteroidota</taxon>
        <taxon>Flavobacteriia</taxon>
        <taxon>Flavobacteriales</taxon>
        <taxon>Flavobacteriaceae</taxon>
        <taxon>Zobellia</taxon>
    </lineage>
</organism>
<dbReference type="AlphaFoldDB" id="G0L8A0"/>
<name>G0L8A0_ZOBGA</name>
<accession>G0L8A0</accession>
<protein>
    <submittedName>
        <fullName evidence="1">Uncharacterized protein</fullName>
    </submittedName>
</protein>
<sequence length="32" mass="3777">MDTIKNTGSYIANWKRQADDSWKIVLETLQNH</sequence>